<evidence type="ECO:0008006" key="4">
    <source>
        <dbReference type="Google" id="ProtNLM"/>
    </source>
</evidence>
<evidence type="ECO:0000313" key="2">
    <source>
        <dbReference type="EMBL" id="GIX84824.1"/>
    </source>
</evidence>
<comment type="caution">
    <text evidence="2">The sequence shown here is derived from an EMBL/GenBank/DDBJ whole genome shotgun (WGS) entry which is preliminary data.</text>
</comment>
<name>A0AAV4NMR3_9ARAC</name>
<proteinExistence type="predicted"/>
<feature type="transmembrane region" description="Helical" evidence="1">
    <location>
        <begin position="205"/>
        <end position="228"/>
    </location>
</feature>
<reference evidence="2 3" key="1">
    <citation type="submission" date="2021-06" db="EMBL/GenBank/DDBJ databases">
        <title>Caerostris darwini draft genome.</title>
        <authorList>
            <person name="Kono N."/>
            <person name="Arakawa K."/>
        </authorList>
    </citation>
    <scope>NUCLEOTIDE SEQUENCE [LARGE SCALE GENOMIC DNA]</scope>
</reference>
<keyword evidence="1" id="KW-0472">Membrane</keyword>
<accession>A0AAV4NMR3</accession>
<feature type="transmembrane region" description="Helical" evidence="1">
    <location>
        <begin position="313"/>
        <end position="335"/>
    </location>
</feature>
<feature type="transmembrane region" description="Helical" evidence="1">
    <location>
        <begin position="132"/>
        <end position="150"/>
    </location>
</feature>
<evidence type="ECO:0000256" key="1">
    <source>
        <dbReference type="SAM" id="Phobius"/>
    </source>
</evidence>
<feature type="transmembrane region" description="Helical" evidence="1">
    <location>
        <begin position="85"/>
        <end position="112"/>
    </location>
</feature>
<dbReference type="AlphaFoldDB" id="A0AAV4NMR3"/>
<sequence>MVWNFPKYLFPSLLCFIIVAQSLWLIFFYNAKDELTALIILFLQLWIYIILFRSRTRIRLLTKNLYRISHMLSVHTIQRKRTLKIYIWVYCLLVTCGTACFEVALFNSGMIAHDQYKLRNSEFIPGYLKERLMAILNSGYAFMILIGNGFFAVLPGYYCFVCCCMKTFFLHFVWKSRILIARQDYRRILKIYKEMHETMIMMDNFMSLPILVSVVNILITLFWFGYSFAFTPSVNNASDIFAYMGFIQYFVLLLIILPPAAAANQAAAAARETVLSLPGWFPMQYSVIKMYVRQRFMPKTALTLWKIYRINKSLLISAIGTLISYGFLVGTLGSVQNSNNEKQ</sequence>
<dbReference type="EMBL" id="BPLQ01001741">
    <property type="protein sequence ID" value="GIX84824.1"/>
    <property type="molecule type" value="Genomic_DNA"/>
</dbReference>
<feature type="transmembrane region" description="Helical" evidence="1">
    <location>
        <begin position="9"/>
        <end position="29"/>
    </location>
</feature>
<feature type="transmembrane region" description="Helical" evidence="1">
    <location>
        <begin position="35"/>
        <end position="52"/>
    </location>
</feature>
<keyword evidence="3" id="KW-1185">Reference proteome</keyword>
<organism evidence="2 3">
    <name type="scientific">Caerostris darwini</name>
    <dbReference type="NCBI Taxonomy" id="1538125"/>
    <lineage>
        <taxon>Eukaryota</taxon>
        <taxon>Metazoa</taxon>
        <taxon>Ecdysozoa</taxon>
        <taxon>Arthropoda</taxon>
        <taxon>Chelicerata</taxon>
        <taxon>Arachnida</taxon>
        <taxon>Araneae</taxon>
        <taxon>Araneomorphae</taxon>
        <taxon>Entelegynae</taxon>
        <taxon>Araneoidea</taxon>
        <taxon>Araneidae</taxon>
        <taxon>Caerostris</taxon>
    </lineage>
</organism>
<keyword evidence="1" id="KW-0812">Transmembrane</keyword>
<dbReference type="Proteomes" id="UP001054837">
    <property type="component" value="Unassembled WGS sequence"/>
</dbReference>
<evidence type="ECO:0000313" key="3">
    <source>
        <dbReference type="Proteomes" id="UP001054837"/>
    </source>
</evidence>
<keyword evidence="1" id="KW-1133">Transmembrane helix</keyword>
<feature type="transmembrane region" description="Helical" evidence="1">
    <location>
        <begin position="240"/>
        <end position="261"/>
    </location>
</feature>
<protein>
    <recommendedName>
        <fullName evidence="4">Gustatory receptor</fullName>
    </recommendedName>
</protein>
<gene>
    <name evidence="2" type="primary">AVEN_13374_1</name>
    <name evidence="2" type="ORF">CDAR_490571</name>
</gene>